<accession>A0A2T2NKC1</accession>
<organism evidence="1 2">
    <name type="scientific">Corynespora cassiicola Philippines</name>
    <dbReference type="NCBI Taxonomy" id="1448308"/>
    <lineage>
        <taxon>Eukaryota</taxon>
        <taxon>Fungi</taxon>
        <taxon>Dikarya</taxon>
        <taxon>Ascomycota</taxon>
        <taxon>Pezizomycotina</taxon>
        <taxon>Dothideomycetes</taxon>
        <taxon>Pleosporomycetidae</taxon>
        <taxon>Pleosporales</taxon>
        <taxon>Corynesporascaceae</taxon>
        <taxon>Corynespora</taxon>
    </lineage>
</organism>
<gene>
    <name evidence="1" type="ORF">BS50DRAFT_397989</name>
</gene>
<reference evidence="1 2" key="1">
    <citation type="journal article" date="2018" name="Front. Microbiol.">
        <title>Genome-Wide Analysis of Corynespora cassiicola Leaf Fall Disease Putative Effectors.</title>
        <authorList>
            <person name="Lopez D."/>
            <person name="Ribeiro S."/>
            <person name="Label P."/>
            <person name="Fumanal B."/>
            <person name="Venisse J.S."/>
            <person name="Kohler A."/>
            <person name="de Oliveira R.R."/>
            <person name="Labutti K."/>
            <person name="Lipzen A."/>
            <person name="Lail K."/>
            <person name="Bauer D."/>
            <person name="Ohm R.A."/>
            <person name="Barry K.W."/>
            <person name="Spatafora J."/>
            <person name="Grigoriev I.V."/>
            <person name="Martin F.M."/>
            <person name="Pujade-Renaud V."/>
        </authorList>
    </citation>
    <scope>NUCLEOTIDE SEQUENCE [LARGE SCALE GENOMIC DNA]</scope>
    <source>
        <strain evidence="1 2">Philippines</strain>
    </source>
</reference>
<proteinExistence type="predicted"/>
<evidence type="ECO:0000313" key="2">
    <source>
        <dbReference type="Proteomes" id="UP000240883"/>
    </source>
</evidence>
<dbReference type="EMBL" id="KZ678136">
    <property type="protein sequence ID" value="PSN65809.1"/>
    <property type="molecule type" value="Genomic_DNA"/>
</dbReference>
<name>A0A2T2NKC1_CORCC</name>
<dbReference type="AlphaFoldDB" id="A0A2T2NKC1"/>
<evidence type="ECO:0000313" key="1">
    <source>
        <dbReference type="EMBL" id="PSN65809.1"/>
    </source>
</evidence>
<sequence length="355" mass="40284">MEESTQPELSPEVNMQPASALLNLSADLYLCILDLLPLESQATLVLTCRVLYREYGRSTLARLRTQCPNSRYARAHFLRLLRKDLDPALFTCYQCLAFHSPAKLFAPLIEEGNRYLPPDSRRNTPTEWRAPYTLPQSGFPYCKSLHTQILYEVQLRTENSQDRGSSYFDGACFVNGHRLNYRACIDVSNLGLYVSTNYTLDSLWYGEPSSLHNSTAYALRHANLEFCPHAWLGEDFVAGDGSLSDIVGVFDDTWQRGQRVVFGNNQAQFVDRVLDFKCGECGINIKIERGGRITSLARINTWKSFGGANKREVECRPARVHRVERMPNGCGVILPPLIPLGRRQRLVKWASRLLS</sequence>
<protein>
    <recommendedName>
        <fullName evidence="3">F-box domain-containing protein</fullName>
    </recommendedName>
</protein>
<evidence type="ECO:0008006" key="3">
    <source>
        <dbReference type="Google" id="ProtNLM"/>
    </source>
</evidence>
<dbReference type="Proteomes" id="UP000240883">
    <property type="component" value="Unassembled WGS sequence"/>
</dbReference>
<keyword evidence="2" id="KW-1185">Reference proteome</keyword>